<sequence length="67" mass="6895">MIVVSLGVAGLGYLLLSPALTAGNRPLLAAAFVVIGVGLGGAFSRRCRWGWRTPPPRTPRTSAACSS</sequence>
<gene>
    <name evidence="2" type="ORF">GCM10017559_77410</name>
</gene>
<keyword evidence="3" id="KW-1185">Reference proteome</keyword>
<dbReference type="Proteomes" id="UP001499930">
    <property type="component" value="Unassembled WGS sequence"/>
</dbReference>
<reference evidence="3" key="1">
    <citation type="journal article" date="2019" name="Int. J. Syst. Evol. Microbiol.">
        <title>The Global Catalogue of Microorganisms (GCM) 10K type strain sequencing project: providing services to taxonomists for standard genome sequencing and annotation.</title>
        <authorList>
            <consortium name="The Broad Institute Genomics Platform"/>
            <consortium name="The Broad Institute Genome Sequencing Center for Infectious Disease"/>
            <person name="Wu L."/>
            <person name="Ma J."/>
        </authorList>
    </citation>
    <scope>NUCLEOTIDE SEQUENCE [LARGE SCALE GENOMIC DNA]</scope>
    <source>
        <strain evidence="3">JCM 3106</strain>
    </source>
</reference>
<comment type="caution">
    <text evidence="2">The sequence shown here is derived from an EMBL/GenBank/DDBJ whole genome shotgun (WGS) entry which is preliminary data.</text>
</comment>
<keyword evidence="1" id="KW-0472">Membrane</keyword>
<keyword evidence="1" id="KW-0812">Transmembrane</keyword>
<dbReference type="EMBL" id="BAAAWD010000028">
    <property type="protein sequence ID" value="GAA3037961.1"/>
    <property type="molecule type" value="Genomic_DNA"/>
</dbReference>
<evidence type="ECO:0000313" key="2">
    <source>
        <dbReference type="EMBL" id="GAA3037961.1"/>
    </source>
</evidence>
<keyword evidence="1" id="KW-1133">Transmembrane helix</keyword>
<organism evidence="2 3">
    <name type="scientific">Streptosporangium longisporum</name>
    <dbReference type="NCBI Taxonomy" id="46187"/>
    <lineage>
        <taxon>Bacteria</taxon>
        <taxon>Bacillati</taxon>
        <taxon>Actinomycetota</taxon>
        <taxon>Actinomycetes</taxon>
        <taxon>Streptosporangiales</taxon>
        <taxon>Streptosporangiaceae</taxon>
        <taxon>Streptosporangium</taxon>
    </lineage>
</organism>
<proteinExistence type="predicted"/>
<feature type="transmembrane region" description="Helical" evidence="1">
    <location>
        <begin position="26"/>
        <end position="43"/>
    </location>
</feature>
<evidence type="ECO:0000313" key="3">
    <source>
        <dbReference type="Proteomes" id="UP001499930"/>
    </source>
</evidence>
<evidence type="ECO:0000256" key="1">
    <source>
        <dbReference type="SAM" id="Phobius"/>
    </source>
</evidence>
<accession>A0ABP6LFV1</accession>
<name>A0ABP6LFV1_9ACTN</name>
<protein>
    <submittedName>
        <fullName evidence="2">Uncharacterized protein</fullName>
    </submittedName>
</protein>